<name>A0A7R8ZZB6_9CRUS</name>
<dbReference type="InterPro" id="IPR039600">
    <property type="entry name" value="TANGO6/Rtp1"/>
</dbReference>
<proteinExistence type="inferred from homology"/>
<dbReference type="SUPFAM" id="SSF48371">
    <property type="entry name" value="ARM repeat"/>
    <property type="match status" value="1"/>
</dbReference>
<dbReference type="PANTHER" id="PTHR20959:SF1">
    <property type="entry name" value="TRANSPORT AND GOLGI ORGANIZATION PROTEIN 6 HOMOLOG"/>
    <property type="match status" value="1"/>
</dbReference>
<dbReference type="OrthoDB" id="6349510at2759"/>
<gene>
    <name evidence="2" type="ORF">CTOB1V02_LOCUS15341</name>
</gene>
<feature type="non-terminal residue" evidence="2">
    <location>
        <position position="193"/>
    </location>
</feature>
<reference evidence="2" key="1">
    <citation type="submission" date="2020-11" db="EMBL/GenBank/DDBJ databases">
        <authorList>
            <person name="Tran Van P."/>
        </authorList>
    </citation>
    <scope>NUCLEOTIDE SEQUENCE</scope>
</reference>
<dbReference type="InterPro" id="IPR019451">
    <property type="entry name" value="Rtp1_C1"/>
</dbReference>
<protein>
    <submittedName>
        <fullName evidence="2">Uncharacterized protein</fullName>
    </submittedName>
</protein>
<dbReference type="AlphaFoldDB" id="A0A7R8ZZB6"/>
<dbReference type="GO" id="GO:0009306">
    <property type="term" value="P:protein secretion"/>
    <property type="evidence" value="ECO:0007669"/>
    <property type="project" value="TreeGrafter"/>
</dbReference>
<feature type="non-terminal residue" evidence="2">
    <location>
        <position position="1"/>
    </location>
</feature>
<accession>A0A7R8ZZB6</accession>
<evidence type="ECO:0000256" key="1">
    <source>
        <dbReference type="ARBA" id="ARBA00005724"/>
    </source>
</evidence>
<evidence type="ECO:0000313" key="2">
    <source>
        <dbReference type="EMBL" id="CAD7237526.1"/>
    </source>
</evidence>
<comment type="similarity">
    <text evidence="1">Belongs to the Tango6 family.</text>
</comment>
<dbReference type="InterPro" id="IPR016024">
    <property type="entry name" value="ARM-type_fold"/>
</dbReference>
<dbReference type="Pfam" id="PF10363">
    <property type="entry name" value="RTP1_C1"/>
    <property type="match status" value="1"/>
</dbReference>
<dbReference type="PANTHER" id="PTHR20959">
    <property type="entry name" value="TRANSPORT AND GOLGI ORGANIZATION PROTEIN 6 FAMILY MEMBER"/>
    <property type="match status" value="1"/>
</dbReference>
<dbReference type="EMBL" id="OB688963">
    <property type="protein sequence ID" value="CAD7237526.1"/>
    <property type="molecule type" value="Genomic_DNA"/>
</dbReference>
<sequence>PGCVPDACAAAGEGPSVTNGEPSCSAEGQEEAPPRTTKKETFDDAMKFILDPIMPVQVHGFLLLTKLLKAKDPRTLEHREEMLVHGFLLLTKLLKAKDPRTLEHREEMLVLFMTAVRNADSYAYLAAIEGLATLADVFPDEIVPFLCKQYSDFEQLHPEGSDAGFEIRAKVGEALVRTIERLGEYKCTGMKAR</sequence>
<organism evidence="2">
    <name type="scientific">Cyprideis torosa</name>
    <dbReference type="NCBI Taxonomy" id="163714"/>
    <lineage>
        <taxon>Eukaryota</taxon>
        <taxon>Metazoa</taxon>
        <taxon>Ecdysozoa</taxon>
        <taxon>Arthropoda</taxon>
        <taxon>Crustacea</taxon>
        <taxon>Oligostraca</taxon>
        <taxon>Ostracoda</taxon>
        <taxon>Podocopa</taxon>
        <taxon>Podocopida</taxon>
        <taxon>Cytherocopina</taxon>
        <taxon>Cytheroidea</taxon>
        <taxon>Cytherideidae</taxon>
        <taxon>Cyprideis</taxon>
    </lineage>
</organism>